<gene>
    <name evidence="1" type="ORF">CBM2589_U10118</name>
</gene>
<protein>
    <submittedName>
        <fullName evidence="1">Uncharacterized protein</fullName>
    </submittedName>
</protein>
<dbReference type="AlphaFoldDB" id="A0A375CQB4"/>
<name>A0A375CQB4_9BURK</name>
<accession>A0A375CQB4</accession>
<evidence type="ECO:0000313" key="1">
    <source>
        <dbReference type="EMBL" id="SOY77604.1"/>
    </source>
</evidence>
<dbReference type="Proteomes" id="UP000256297">
    <property type="component" value="Unassembled WGS sequence"/>
</dbReference>
<proteinExistence type="predicted"/>
<comment type="caution">
    <text evidence="1">The sequence shown here is derived from an EMBL/GenBank/DDBJ whole genome shotgun (WGS) entry which is preliminary data.</text>
</comment>
<dbReference type="EMBL" id="OFSP01000078">
    <property type="protein sequence ID" value="SOY77604.1"/>
    <property type="molecule type" value="Genomic_DNA"/>
</dbReference>
<organism evidence="1 2">
    <name type="scientific">Cupriavidus taiwanensis</name>
    <dbReference type="NCBI Taxonomy" id="164546"/>
    <lineage>
        <taxon>Bacteria</taxon>
        <taxon>Pseudomonadati</taxon>
        <taxon>Pseudomonadota</taxon>
        <taxon>Betaproteobacteria</taxon>
        <taxon>Burkholderiales</taxon>
        <taxon>Burkholderiaceae</taxon>
        <taxon>Cupriavidus</taxon>
    </lineage>
</organism>
<reference evidence="2" key="1">
    <citation type="submission" date="2018-01" db="EMBL/GenBank/DDBJ databases">
        <authorList>
            <person name="Gaut B.S."/>
            <person name="Morton B.R."/>
            <person name="Clegg M.T."/>
            <person name="Duvall M.R."/>
        </authorList>
    </citation>
    <scope>NUCLEOTIDE SEQUENCE [LARGE SCALE GENOMIC DNA]</scope>
</reference>
<sequence length="72" mass="7659">MARPSSDEHAQAQFSISVVFLVSFPLLTDCKVQLGSEGLQRSPRIDMSLGLPSAPLQQPLIHASALPPCTTA</sequence>
<evidence type="ECO:0000313" key="2">
    <source>
        <dbReference type="Proteomes" id="UP000256297"/>
    </source>
</evidence>